<proteinExistence type="predicted"/>
<keyword evidence="2" id="KW-1185">Reference proteome</keyword>
<evidence type="ECO:0000313" key="2">
    <source>
        <dbReference type="Proteomes" id="UP001159405"/>
    </source>
</evidence>
<name>A0ABN8NLA5_9CNID</name>
<accession>A0ABN8NLA5</accession>
<organism evidence="1 2">
    <name type="scientific">Porites lobata</name>
    <dbReference type="NCBI Taxonomy" id="104759"/>
    <lineage>
        <taxon>Eukaryota</taxon>
        <taxon>Metazoa</taxon>
        <taxon>Cnidaria</taxon>
        <taxon>Anthozoa</taxon>
        <taxon>Hexacorallia</taxon>
        <taxon>Scleractinia</taxon>
        <taxon>Fungiina</taxon>
        <taxon>Poritidae</taxon>
        <taxon>Porites</taxon>
    </lineage>
</organism>
<reference evidence="1 2" key="1">
    <citation type="submission" date="2022-05" db="EMBL/GenBank/DDBJ databases">
        <authorList>
            <consortium name="Genoscope - CEA"/>
            <person name="William W."/>
        </authorList>
    </citation>
    <scope>NUCLEOTIDE SEQUENCE [LARGE SCALE GENOMIC DNA]</scope>
</reference>
<comment type="caution">
    <text evidence="1">The sequence shown here is derived from an EMBL/GenBank/DDBJ whole genome shotgun (WGS) entry which is preliminary data.</text>
</comment>
<sequence length="277" mass="31833">MEVGDIANCNSVGALPRNERQAKYLKEKNSKGRIADPIFEITEKMKTEDKKFTRGYSLDDESPKVILFMDEQVEDIATYLTLFQKISAQVPGLQVNLKGYCTDSEEALRQALAQVFPNSASLLCKVHAQKNIEEKCRKLRFSQSLTNEIVHDIFGSGGLVYADSYEEYNQKLNSLTEKWDRKEFKDSPEELAFSKYFRRYKAEEIWNHVTAKASKMRVLRTKYKPTTFQSQQMLFSNDGKTSKPQTWPVLSRIVGASSPNSDVMFNGHCWGFQARIY</sequence>
<dbReference type="EMBL" id="CALNXK010000021">
    <property type="protein sequence ID" value="CAH3108651.1"/>
    <property type="molecule type" value="Genomic_DNA"/>
</dbReference>
<dbReference type="Proteomes" id="UP001159405">
    <property type="component" value="Unassembled WGS sequence"/>
</dbReference>
<evidence type="ECO:0008006" key="3">
    <source>
        <dbReference type="Google" id="ProtNLM"/>
    </source>
</evidence>
<gene>
    <name evidence="1" type="ORF">PLOB_00017787</name>
</gene>
<protein>
    <recommendedName>
        <fullName evidence="3">MULE transposase domain-containing protein</fullName>
    </recommendedName>
</protein>
<evidence type="ECO:0000313" key="1">
    <source>
        <dbReference type="EMBL" id="CAH3108651.1"/>
    </source>
</evidence>